<gene>
    <name evidence="2" type="ORF">KZY68_06240</name>
</gene>
<evidence type="ECO:0000313" key="2">
    <source>
        <dbReference type="EMBL" id="MBW4865617.1"/>
    </source>
</evidence>
<protein>
    <submittedName>
        <fullName evidence="2">Uncharacterized protein</fullName>
    </submittedName>
</protein>
<organism evidence="2 3">
    <name type="scientific">Segatella salivae</name>
    <dbReference type="NCBI Taxonomy" id="228604"/>
    <lineage>
        <taxon>Bacteria</taxon>
        <taxon>Pseudomonadati</taxon>
        <taxon>Bacteroidota</taxon>
        <taxon>Bacteroidia</taxon>
        <taxon>Bacteroidales</taxon>
        <taxon>Prevotellaceae</taxon>
        <taxon>Segatella</taxon>
    </lineage>
</organism>
<dbReference type="Pfam" id="PF19775">
    <property type="entry name" value="DUF6261"/>
    <property type="match status" value="1"/>
</dbReference>
<feature type="region of interest" description="Disordered" evidence="1">
    <location>
        <begin position="326"/>
        <end position="361"/>
    </location>
</feature>
<evidence type="ECO:0000256" key="1">
    <source>
        <dbReference type="SAM" id="MobiDB-lite"/>
    </source>
</evidence>
<comment type="caution">
    <text evidence="2">The sequence shown here is derived from an EMBL/GenBank/DDBJ whole genome shotgun (WGS) entry which is preliminary data.</text>
</comment>
<evidence type="ECO:0000313" key="3">
    <source>
        <dbReference type="Proteomes" id="UP001196873"/>
    </source>
</evidence>
<proteinExistence type="predicted"/>
<dbReference type="InterPro" id="IPR046228">
    <property type="entry name" value="DUF6261"/>
</dbReference>
<dbReference type="Proteomes" id="UP001196873">
    <property type="component" value="Unassembled WGS sequence"/>
</dbReference>
<accession>A0AAW4NQ97</accession>
<reference evidence="2" key="1">
    <citation type="submission" date="2021-07" db="EMBL/GenBank/DDBJ databases">
        <title>Genomic diversity and antimicrobial resistance of Prevotella spp. isolated from chronic lung disease airways.</title>
        <authorList>
            <person name="Webb K.A."/>
            <person name="Olagoke O.S."/>
            <person name="Baird T."/>
            <person name="Neill J."/>
            <person name="Pham A."/>
            <person name="Wells T.J."/>
            <person name="Ramsay K.A."/>
            <person name="Bell S.C."/>
            <person name="Sarovich D.S."/>
            <person name="Price E.P."/>
        </authorList>
    </citation>
    <scope>NUCLEOTIDE SEQUENCE</scope>
    <source>
        <strain evidence="2">SCHI0047.S.3</strain>
    </source>
</reference>
<name>A0AAW4NQ97_9BACT</name>
<sequence>MPEETPSKHDFTKMVEIAQIQLSHLNNGAHFQFMKNVSDRLATDTKIKENAVGQAAIKALTEALTAEDKYLVLSQKSLLTDDIIKADRERDTLFAGYRTAVKGFLNMPVADLAKHAHQLWQHLVDYAIDPKMQLERETGLITNLCADLAGEYATQVQALGLKPYVDALKTANERVEALLVQRTADNSTKVIGALAAARRTSDDAIRNLIKVVNALAILGKPADYAAFIDFMNTLIKRYKEQAMTTTSAKATAEKHKAEYEARVKPQLASFEEQQGLESDSLSFTGKTKGTAAKRLFELSVKGEKTADGKSKTIWVGVNKDGTLYLVEEKKPKANEKGNEKPKTGGGTTEQPNFGIKHKNQP</sequence>
<dbReference type="EMBL" id="JAHXRF010000008">
    <property type="protein sequence ID" value="MBW4865617.1"/>
    <property type="molecule type" value="Genomic_DNA"/>
</dbReference>
<dbReference type="AlphaFoldDB" id="A0AAW4NQ97"/>
<dbReference type="RefSeq" id="WP_257898545.1">
    <property type="nucleotide sequence ID" value="NZ_JAHXRD010000009.1"/>
</dbReference>
<feature type="compositionally biased region" description="Basic and acidic residues" evidence="1">
    <location>
        <begin position="326"/>
        <end position="342"/>
    </location>
</feature>